<evidence type="ECO:0000313" key="1">
    <source>
        <dbReference type="EMBL" id="KAJ6380683.1"/>
    </source>
</evidence>
<organism evidence="1 2">
    <name type="scientific">Salix suchowensis</name>
    <dbReference type="NCBI Taxonomy" id="1278906"/>
    <lineage>
        <taxon>Eukaryota</taxon>
        <taxon>Viridiplantae</taxon>
        <taxon>Streptophyta</taxon>
        <taxon>Embryophyta</taxon>
        <taxon>Tracheophyta</taxon>
        <taxon>Spermatophyta</taxon>
        <taxon>Magnoliopsida</taxon>
        <taxon>eudicotyledons</taxon>
        <taxon>Gunneridae</taxon>
        <taxon>Pentapetalae</taxon>
        <taxon>rosids</taxon>
        <taxon>fabids</taxon>
        <taxon>Malpighiales</taxon>
        <taxon>Salicaceae</taxon>
        <taxon>Saliceae</taxon>
        <taxon>Salix</taxon>
    </lineage>
</organism>
<reference evidence="1" key="1">
    <citation type="submission" date="2022-10" db="EMBL/GenBank/DDBJ databases">
        <authorList>
            <person name="Hyden B.L."/>
            <person name="Feng K."/>
            <person name="Yates T."/>
            <person name="Jawdy S."/>
            <person name="Smart L.B."/>
            <person name="Muchero W."/>
        </authorList>
    </citation>
    <scope>NUCLEOTIDE SEQUENCE</scope>
    <source>
        <tissue evidence="1">Shoot tip</tissue>
    </source>
</reference>
<accession>A0ABQ9BC44</accession>
<proteinExistence type="predicted"/>
<keyword evidence="2" id="KW-1185">Reference proteome</keyword>
<gene>
    <name evidence="1" type="ORF">OIU77_029558</name>
</gene>
<protein>
    <submittedName>
        <fullName evidence="1">Uncharacterized protein</fullName>
    </submittedName>
</protein>
<reference evidence="1" key="2">
    <citation type="journal article" date="2023" name="Int. J. Mol. Sci.">
        <title>De Novo Assembly and Annotation of 11 Diverse Shrub Willow (Salix) Genomes Reveals Novel Gene Organization in Sex-Linked Regions.</title>
        <authorList>
            <person name="Hyden B."/>
            <person name="Feng K."/>
            <person name="Yates T.B."/>
            <person name="Jawdy S."/>
            <person name="Cereghino C."/>
            <person name="Smart L.B."/>
            <person name="Muchero W."/>
        </authorList>
    </citation>
    <scope>NUCLEOTIDE SEQUENCE</scope>
    <source>
        <tissue evidence="1">Shoot tip</tissue>
    </source>
</reference>
<dbReference type="EMBL" id="JAPFFI010000009">
    <property type="protein sequence ID" value="KAJ6380683.1"/>
    <property type="molecule type" value="Genomic_DNA"/>
</dbReference>
<sequence>MSKFFSSEQSLEFQETNSQYREFDHIFESLHNPIRDFEFLSTRKNKILSFVEPNKQREMELIKLNPFPSKTLTRNQNWSV</sequence>
<name>A0ABQ9BC44_9ROSI</name>
<comment type="caution">
    <text evidence="1">The sequence shown here is derived from an EMBL/GenBank/DDBJ whole genome shotgun (WGS) entry which is preliminary data.</text>
</comment>
<dbReference type="Proteomes" id="UP001141253">
    <property type="component" value="Chromosome 6"/>
</dbReference>
<evidence type="ECO:0000313" key="2">
    <source>
        <dbReference type="Proteomes" id="UP001141253"/>
    </source>
</evidence>